<feature type="compositionally biased region" description="Polar residues" evidence="1">
    <location>
        <begin position="21"/>
        <end position="30"/>
    </location>
</feature>
<feature type="compositionally biased region" description="Low complexity" evidence="1">
    <location>
        <begin position="86"/>
        <end position="113"/>
    </location>
</feature>
<evidence type="ECO:0000313" key="4">
    <source>
        <dbReference type="WBParaSite" id="PSAMB.scaffold17842size1046.g37421.t1"/>
    </source>
</evidence>
<keyword evidence="2" id="KW-0812">Transmembrane</keyword>
<feature type="compositionally biased region" description="Polar residues" evidence="1">
    <location>
        <begin position="70"/>
        <end position="82"/>
    </location>
</feature>
<keyword evidence="2" id="KW-0472">Membrane</keyword>
<keyword evidence="2" id="KW-1133">Transmembrane helix</keyword>
<reference evidence="4" key="1">
    <citation type="submission" date="2022-11" db="UniProtKB">
        <authorList>
            <consortium name="WormBaseParasite"/>
        </authorList>
    </citation>
    <scope>IDENTIFICATION</scope>
</reference>
<feature type="transmembrane region" description="Helical" evidence="2">
    <location>
        <begin position="36"/>
        <end position="59"/>
    </location>
</feature>
<feature type="region of interest" description="Disordered" evidence="1">
    <location>
        <begin position="1"/>
        <end position="30"/>
    </location>
</feature>
<evidence type="ECO:0000313" key="3">
    <source>
        <dbReference type="Proteomes" id="UP000887566"/>
    </source>
</evidence>
<protein>
    <submittedName>
        <fullName evidence="4">Uncharacterized protein</fullName>
    </submittedName>
</protein>
<proteinExistence type="predicted"/>
<evidence type="ECO:0000256" key="2">
    <source>
        <dbReference type="SAM" id="Phobius"/>
    </source>
</evidence>
<evidence type="ECO:0000256" key="1">
    <source>
        <dbReference type="SAM" id="MobiDB-lite"/>
    </source>
</evidence>
<dbReference type="WBParaSite" id="PSAMB.scaffold17842size1046.g37421.t1">
    <property type="protein sequence ID" value="PSAMB.scaffold17842size1046.g37421.t1"/>
    <property type="gene ID" value="PSAMB.scaffold17842size1046.g37421"/>
</dbReference>
<feature type="region of interest" description="Disordered" evidence="1">
    <location>
        <begin position="70"/>
        <end position="113"/>
    </location>
</feature>
<dbReference type="AlphaFoldDB" id="A0A914VC57"/>
<keyword evidence="3" id="KW-1185">Reference proteome</keyword>
<accession>A0A914VC57</accession>
<organism evidence="3 4">
    <name type="scientific">Plectus sambesii</name>
    <dbReference type="NCBI Taxonomy" id="2011161"/>
    <lineage>
        <taxon>Eukaryota</taxon>
        <taxon>Metazoa</taxon>
        <taxon>Ecdysozoa</taxon>
        <taxon>Nematoda</taxon>
        <taxon>Chromadorea</taxon>
        <taxon>Plectida</taxon>
        <taxon>Plectina</taxon>
        <taxon>Plectoidea</taxon>
        <taxon>Plectidae</taxon>
        <taxon>Plectus</taxon>
    </lineage>
</organism>
<dbReference type="Proteomes" id="UP000887566">
    <property type="component" value="Unplaced"/>
</dbReference>
<feature type="compositionally biased region" description="Polar residues" evidence="1">
    <location>
        <begin position="1"/>
        <end position="13"/>
    </location>
</feature>
<name>A0A914VC57_9BILA</name>
<sequence>MATAGWSTNSMGGASSKPAATPTTFGRNSNGMNRCLIVAVIVLLLLLILFGIAIGVLFATNVFILNTQRTNGTNASTNNRSSDAVGATTTLPSSPTTTIAATTTTLGTSSTTL</sequence>